<dbReference type="EMBL" id="CP102774">
    <property type="protein sequence ID" value="UZF89523.1"/>
    <property type="molecule type" value="Genomic_DNA"/>
</dbReference>
<accession>A0A9E7ZQH9</accession>
<gene>
    <name evidence="2" type="ORF">NWE54_12365</name>
</gene>
<protein>
    <submittedName>
        <fullName evidence="2">Uncharacterized protein</fullName>
    </submittedName>
</protein>
<reference evidence="2" key="1">
    <citation type="submission" date="2022-08" db="EMBL/GenBank/DDBJ databases">
        <title>Complete Genome Sequences of 2 Bosea sp. soil isolates.</title>
        <authorList>
            <person name="Alvarez Arevalo M."/>
            <person name="Sterndorff E.B."/>
            <person name="Faurdal D."/>
            <person name="Joergensen T.S."/>
            <person name="Weber T."/>
        </authorList>
    </citation>
    <scope>NUCLEOTIDE SEQUENCE</scope>
    <source>
        <strain evidence="2">NBC_00436</strain>
    </source>
</reference>
<name>A0A9E7ZQH9_9HYPH</name>
<evidence type="ECO:0000313" key="2">
    <source>
        <dbReference type="EMBL" id="UZF89523.1"/>
    </source>
</evidence>
<organism evidence="2">
    <name type="scientific">Bosea sp. NBC_00436</name>
    <dbReference type="NCBI Taxonomy" id="2969620"/>
    <lineage>
        <taxon>Bacteria</taxon>
        <taxon>Pseudomonadati</taxon>
        <taxon>Pseudomonadota</taxon>
        <taxon>Alphaproteobacteria</taxon>
        <taxon>Hyphomicrobiales</taxon>
        <taxon>Boseaceae</taxon>
        <taxon>Bosea</taxon>
    </lineage>
</organism>
<proteinExistence type="predicted"/>
<sequence>MLRFLAMTALAAALSSPAFAEPGFVKPVNLSMLGANYGVAPKAVCELPAYVSVRTSPAAPAERHAMTLSPRMIQAIRIGEEPSDD</sequence>
<feature type="signal peptide" evidence="1">
    <location>
        <begin position="1"/>
        <end position="20"/>
    </location>
</feature>
<evidence type="ECO:0000256" key="1">
    <source>
        <dbReference type="SAM" id="SignalP"/>
    </source>
</evidence>
<dbReference type="AlphaFoldDB" id="A0A9E7ZQH9"/>
<keyword evidence="1" id="KW-0732">Signal</keyword>
<feature type="chain" id="PRO_5038980417" evidence="1">
    <location>
        <begin position="21"/>
        <end position="85"/>
    </location>
</feature>